<dbReference type="CDD" id="cd00081">
    <property type="entry name" value="Hint"/>
    <property type="match status" value="1"/>
</dbReference>
<dbReference type="InterPro" id="IPR050557">
    <property type="entry name" value="RTX_toxin/Mannuronan_C5-epim"/>
</dbReference>
<dbReference type="Proteomes" id="UP000199372">
    <property type="component" value="Unassembled WGS sequence"/>
</dbReference>
<dbReference type="PROSITE" id="PS50817">
    <property type="entry name" value="INTEIN_N_TER"/>
    <property type="match status" value="1"/>
</dbReference>
<dbReference type="InterPro" id="IPR006141">
    <property type="entry name" value="Intein_N"/>
</dbReference>
<dbReference type="Pfam" id="PF13403">
    <property type="entry name" value="Hint_2"/>
    <property type="match status" value="1"/>
</dbReference>
<organism evidence="5 6">
    <name type="scientific">Palleronia pelagia</name>
    <dbReference type="NCBI Taxonomy" id="387096"/>
    <lineage>
        <taxon>Bacteria</taxon>
        <taxon>Pseudomonadati</taxon>
        <taxon>Pseudomonadota</taxon>
        <taxon>Alphaproteobacteria</taxon>
        <taxon>Rhodobacterales</taxon>
        <taxon>Roseobacteraceae</taxon>
        <taxon>Palleronia</taxon>
    </lineage>
</organism>
<dbReference type="Pfam" id="PF00353">
    <property type="entry name" value="HemolysinCabind"/>
    <property type="match status" value="2"/>
</dbReference>
<proteinExistence type="predicted"/>
<dbReference type="PANTHER" id="PTHR38340:SF1">
    <property type="entry name" value="S-LAYER PROTEIN"/>
    <property type="match status" value="1"/>
</dbReference>
<keyword evidence="6" id="KW-1185">Reference proteome</keyword>
<dbReference type="Gene3D" id="2.170.16.10">
    <property type="entry name" value="Hedgehog/Intein (Hint) domain"/>
    <property type="match status" value="1"/>
</dbReference>
<dbReference type="GO" id="GO:0005576">
    <property type="term" value="C:extracellular region"/>
    <property type="evidence" value="ECO:0007669"/>
    <property type="project" value="UniProtKB-SubCell"/>
</dbReference>
<dbReference type="InterPro" id="IPR028992">
    <property type="entry name" value="Hedgehog/Intein_dom"/>
</dbReference>
<dbReference type="PROSITE" id="PS00330">
    <property type="entry name" value="HEMOLYSIN_CALCIUM"/>
    <property type="match status" value="2"/>
</dbReference>
<feature type="domain" description="Hint" evidence="4">
    <location>
        <begin position="186"/>
        <end position="300"/>
    </location>
</feature>
<dbReference type="PANTHER" id="PTHR38340">
    <property type="entry name" value="S-LAYER PROTEIN"/>
    <property type="match status" value="1"/>
</dbReference>
<dbReference type="Gene3D" id="2.150.10.10">
    <property type="entry name" value="Serralysin-like metalloprotease, C-terminal"/>
    <property type="match status" value="2"/>
</dbReference>
<dbReference type="SUPFAM" id="SSF51294">
    <property type="entry name" value="Hedgehog/intein (Hint) domain"/>
    <property type="match status" value="1"/>
</dbReference>
<dbReference type="InterPro" id="IPR011049">
    <property type="entry name" value="Serralysin-like_metalloprot_C"/>
</dbReference>
<dbReference type="GO" id="GO:0005509">
    <property type="term" value="F:calcium ion binding"/>
    <property type="evidence" value="ECO:0007669"/>
    <property type="project" value="InterPro"/>
</dbReference>
<evidence type="ECO:0000256" key="1">
    <source>
        <dbReference type="ARBA" id="ARBA00004613"/>
    </source>
</evidence>
<dbReference type="InterPro" id="IPR018511">
    <property type="entry name" value="Hemolysin-typ_Ca-bd_CS"/>
</dbReference>
<evidence type="ECO:0000256" key="2">
    <source>
        <dbReference type="ARBA" id="ARBA00022525"/>
    </source>
</evidence>
<keyword evidence="2" id="KW-0964">Secreted</keyword>
<name>A0A1H8BQZ7_9RHOB</name>
<sequence length="380" mass="40594">MAVINGNGRSNTLSGTGDDDLIRGRGGDDLISGGDGNDTLSGDAGNDTIVGGAGRDVIRGGTGDDSLDGGTGRNDNDQVSGDAGDDTLVGYGENDILRGDDGNDTFIARPGSTTDGNISVNGGESDTGDTIDLREVLSQGFEIDALTRNPSSTDNGIPSFTGQIRLVNSADGRSLNINYDDIEAITPCFTPGTLIATPQGERRVEDLHEGDRVITRDSGVQRLVWIGEKCLHRSDLKLHPELQPVLVRAGSLGRGLPERDLLVSPNHRILVANDRTALYFEDREVLVAAKHLTDHDGVDRVEAAGVSYIHFMFEHHEVVLSEGVWSESFQPGSASLKGIGDAQRTEILSLFPDLGTREGIEGFQSARRTLKRHEARLLSK</sequence>
<evidence type="ECO:0000259" key="4">
    <source>
        <dbReference type="SMART" id="SM00306"/>
    </source>
</evidence>
<dbReference type="PRINTS" id="PR00313">
    <property type="entry name" value="CABNDNGRPT"/>
</dbReference>
<dbReference type="InterPro" id="IPR001343">
    <property type="entry name" value="Hemolysn_Ca-bd"/>
</dbReference>
<dbReference type="SUPFAM" id="SSF51120">
    <property type="entry name" value="beta-Roll"/>
    <property type="match status" value="1"/>
</dbReference>
<evidence type="ECO:0000313" key="5">
    <source>
        <dbReference type="EMBL" id="SEM84327.1"/>
    </source>
</evidence>
<evidence type="ECO:0000256" key="3">
    <source>
        <dbReference type="SAM" id="MobiDB-lite"/>
    </source>
</evidence>
<accession>A0A1H8BQZ7</accession>
<dbReference type="AlphaFoldDB" id="A0A1H8BQZ7"/>
<gene>
    <name evidence="5" type="ORF">SAMN04488011_101666</name>
</gene>
<reference evidence="6" key="1">
    <citation type="submission" date="2016-10" db="EMBL/GenBank/DDBJ databases">
        <authorList>
            <person name="Varghese N."/>
            <person name="Submissions S."/>
        </authorList>
    </citation>
    <scope>NUCLEOTIDE SEQUENCE [LARGE SCALE GENOMIC DNA]</scope>
    <source>
        <strain evidence="6">DSM 26893</strain>
    </source>
</reference>
<dbReference type="GO" id="GO:0016539">
    <property type="term" value="P:intein-mediated protein splicing"/>
    <property type="evidence" value="ECO:0007669"/>
    <property type="project" value="InterPro"/>
</dbReference>
<dbReference type="EMBL" id="FOCM01000001">
    <property type="protein sequence ID" value="SEM84327.1"/>
    <property type="molecule type" value="Genomic_DNA"/>
</dbReference>
<dbReference type="InterPro" id="IPR003587">
    <property type="entry name" value="Hint_dom_N"/>
</dbReference>
<protein>
    <submittedName>
        <fullName evidence="5">Hemolysin-type calcium-binding repeat-containing protein</fullName>
    </submittedName>
</protein>
<feature type="region of interest" description="Disordered" evidence="3">
    <location>
        <begin position="1"/>
        <end position="129"/>
    </location>
</feature>
<evidence type="ECO:0000313" key="6">
    <source>
        <dbReference type="Proteomes" id="UP000199372"/>
    </source>
</evidence>
<dbReference type="InterPro" id="IPR036844">
    <property type="entry name" value="Hint_dom_sf"/>
</dbReference>
<comment type="subcellular location">
    <subcellularLocation>
        <location evidence="1">Secreted</location>
    </subcellularLocation>
</comment>
<dbReference type="SMART" id="SM00306">
    <property type="entry name" value="HintN"/>
    <property type="match status" value="1"/>
</dbReference>
<feature type="compositionally biased region" description="Polar residues" evidence="3">
    <location>
        <begin position="111"/>
        <end position="124"/>
    </location>
</feature>